<proteinExistence type="predicted"/>
<evidence type="ECO:0000313" key="3">
    <source>
        <dbReference type="RefSeq" id="XP_023166253.2"/>
    </source>
</evidence>
<reference evidence="3" key="1">
    <citation type="submission" date="2025-08" db="UniProtKB">
        <authorList>
            <consortium name="RefSeq"/>
        </authorList>
    </citation>
    <scope>IDENTIFICATION</scope>
    <source>
        <strain evidence="3">15085-1641.00</strain>
        <tissue evidence="3">Whole body</tissue>
    </source>
</reference>
<dbReference type="RefSeq" id="XP_023166253.2">
    <property type="nucleotide sequence ID" value="XM_023310485.2"/>
</dbReference>
<evidence type="ECO:0000313" key="2">
    <source>
        <dbReference type="Proteomes" id="UP000504633"/>
    </source>
</evidence>
<accession>A0A6J1LN59</accession>
<dbReference type="AlphaFoldDB" id="A0A6J1LN59"/>
<name>A0A6J1LN59_DROHY</name>
<sequence>MLLYKLLLFQIFYYCSATGNNNDDKAKLSRDLLAAQPVCRAEQVPNNSYRNDQSWDSLKEDPLKNIKAFIKKTLSELGQYKQYLGFLNAENVRSFLNETVPQLYAHLKYRRQQNWNALNEHQKENIRSYLKELLSELYKYVKAVWISQEHRLLIK</sequence>
<evidence type="ECO:0000256" key="1">
    <source>
        <dbReference type="SAM" id="SignalP"/>
    </source>
</evidence>
<feature type="signal peptide" evidence="1">
    <location>
        <begin position="1"/>
        <end position="17"/>
    </location>
</feature>
<dbReference type="Proteomes" id="UP000504633">
    <property type="component" value="Unplaced"/>
</dbReference>
<organism evidence="2 3">
    <name type="scientific">Drosophila hydei</name>
    <name type="common">Fruit fly</name>
    <dbReference type="NCBI Taxonomy" id="7224"/>
    <lineage>
        <taxon>Eukaryota</taxon>
        <taxon>Metazoa</taxon>
        <taxon>Ecdysozoa</taxon>
        <taxon>Arthropoda</taxon>
        <taxon>Hexapoda</taxon>
        <taxon>Insecta</taxon>
        <taxon>Pterygota</taxon>
        <taxon>Neoptera</taxon>
        <taxon>Endopterygota</taxon>
        <taxon>Diptera</taxon>
        <taxon>Brachycera</taxon>
        <taxon>Muscomorpha</taxon>
        <taxon>Ephydroidea</taxon>
        <taxon>Drosophilidae</taxon>
        <taxon>Drosophila</taxon>
    </lineage>
</organism>
<feature type="chain" id="PRO_5026931810" evidence="1">
    <location>
        <begin position="18"/>
        <end position="155"/>
    </location>
</feature>
<protein>
    <submittedName>
        <fullName evidence="3">Uncharacterized protein LOC111596319</fullName>
    </submittedName>
</protein>
<dbReference type="GeneID" id="111596319"/>
<keyword evidence="1" id="KW-0732">Signal</keyword>
<dbReference type="KEGG" id="dhe:111596319"/>
<keyword evidence="2" id="KW-1185">Reference proteome</keyword>
<gene>
    <name evidence="3" type="primary">LOC111596319</name>
</gene>